<dbReference type="Proteomes" id="UP000279331">
    <property type="component" value="Unassembled WGS sequence"/>
</dbReference>
<dbReference type="GO" id="GO:0018818">
    <property type="term" value="F:acetylene hydratase activity"/>
    <property type="evidence" value="ECO:0007669"/>
    <property type="project" value="UniProtKB-EC"/>
</dbReference>
<dbReference type="InterPro" id="IPR006657">
    <property type="entry name" value="MoPterin_dinucl-bd_dom"/>
</dbReference>
<dbReference type="GO" id="GO:0046872">
    <property type="term" value="F:metal ion binding"/>
    <property type="evidence" value="ECO:0007669"/>
    <property type="project" value="UniProtKB-KW"/>
</dbReference>
<dbReference type="EMBL" id="UPHL01000134">
    <property type="protein sequence ID" value="VAZ85839.1"/>
    <property type="molecule type" value="Genomic_DNA"/>
</dbReference>
<dbReference type="GO" id="GO:0016491">
    <property type="term" value="F:oxidoreductase activity"/>
    <property type="evidence" value="ECO:0007669"/>
    <property type="project" value="InterPro"/>
</dbReference>
<name>A0AB38UZK7_9MYCO</name>
<dbReference type="Gene3D" id="3.40.50.740">
    <property type="match status" value="1"/>
</dbReference>
<dbReference type="PANTHER" id="PTHR43742:SF6">
    <property type="entry name" value="OXIDOREDUCTASE YYAE-RELATED"/>
    <property type="match status" value="1"/>
</dbReference>
<dbReference type="Pfam" id="PF00384">
    <property type="entry name" value="Molybdopterin"/>
    <property type="match status" value="1"/>
</dbReference>
<evidence type="ECO:0000313" key="7">
    <source>
        <dbReference type="EMBL" id="VAZ85839.1"/>
    </source>
</evidence>
<feature type="region of interest" description="Disordered" evidence="5">
    <location>
        <begin position="1"/>
        <end position="25"/>
    </location>
</feature>
<dbReference type="Gene3D" id="2.20.25.90">
    <property type="entry name" value="ADC-like domains"/>
    <property type="match status" value="1"/>
</dbReference>
<dbReference type="PANTHER" id="PTHR43742">
    <property type="entry name" value="TRIMETHYLAMINE-N-OXIDE REDUCTASE"/>
    <property type="match status" value="1"/>
</dbReference>
<keyword evidence="7" id="KW-0456">Lyase</keyword>
<dbReference type="RefSeq" id="WP_083155909.1">
    <property type="nucleotide sequence ID" value="NZ_CADEAW010000091.1"/>
</dbReference>
<dbReference type="EC" id="4.2.1.112" evidence="7"/>
<evidence type="ECO:0000256" key="2">
    <source>
        <dbReference type="ARBA" id="ARBA00022723"/>
    </source>
</evidence>
<dbReference type="Pfam" id="PF01568">
    <property type="entry name" value="Molydop_binding"/>
    <property type="match status" value="1"/>
</dbReference>
<dbReference type="SMART" id="SM00926">
    <property type="entry name" value="Molybdop_Fe4S4"/>
    <property type="match status" value="1"/>
</dbReference>
<evidence type="ECO:0000256" key="4">
    <source>
        <dbReference type="ARBA" id="ARBA00023014"/>
    </source>
</evidence>
<keyword evidence="2" id="KW-0479">Metal-binding</keyword>
<dbReference type="AlphaFoldDB" id="A0AB38UZK7"/>
<evidence type="ECO:0000256" key="3">
    <source>
        <dbReference type="ARBA" id="ARBA00023004"/>
    </source>
</evidence>
<feature type="domain" description="4Fe-4S Mo/W bis-MGD-type" evidence="6">
    <location>
        <begin position="30"/>
        <end position="91"/>
    </location>
</feature>
<dbReference type="GO" id="GO:0043546">
    <property type="term" value="F:molybdopterin cofactor binding"/>
    <property type="evidence" value="ECO:0007669"/>
    <property type="project" value="InterPro"/>
</dbReference>
<accession>A0AB38UZK7</accession>
<dbReference type="PROSITE" id="PS51669">
    <property type="entry name" value="4FE4S_MOW_BIS_MGD"/>
    <property type="match status" value="1"/>
</dbReference>
<comment type="caution">
    <text evidence="7">The sequence shown here is derived from an EMBL/GenBank/DDBJ whole genome shotgun (WGS) entry which is preliminary data.</text>
</comment>
<dbReference type="InterPro" id="IPR009010">
    <property type="entry name" value="Asp_de-COase-like_dom_sf"/>
</dbReference>
<dbReference type="InterPro" id="IPR006656">
    <property type="entry name" value="Mopterin_OxRdtase"/>
</dbReference>
<organism evidence="7 8">
    <name type="scientific">Mycobacterium persicum</name>
    <dbReference type="NCBI Taxonomy" id="1487726"/>
    <lineage>
        <taxon>Bacteria</taxon>
        <taxon>Bacillati</taxon>
        <taxon>Actinomycetota</taxon>
        <taxon>Actinomycetes</taxon>
        <taxon>Mycobacteriales</taxon>
        <taxon>Mycobacteriaceae</taxon>
        <taxon>Mycobacterium</taxon>
    </lineage>
</organism>
<dbReference type="GO" id="GO:0051536">
    <property type="term" value="F:iron-sulfur cluster binding"/>
    <property type="evidence" value="ECO:0007669"/>
    <property type="project" value="UniProtKB-KW"/>
</dbReference>
<reference evidence="7 8" key="1">
    <citation type="submission" date="2018-09" db="EMBL/GenBank/DDBJ databases">
        <authorList>
            <person name="Tagini F."/>
        </authorList>
    </citation>
    <scope>NUCLEOTIDE SEQUENCE [LARGE SCALE GENOMIC DNA]</scope>
    <source>
        <strain evidence="7 8">MK42</strain>
    </source>
</reference>
<proteinExistence type="inferred from homology"/>
<dbReference type="InterPro" id="IPR006963">
    <property type="entry name" value="Mopterin_OxRdtase_4Fe-4S_dom"/>
</dbReference>
<dbReference type="SUPFAM" id="SSF50692">
    <property type="entry name" value="ADC-like"/>
    <property type="match status" value="1"/>
</dbReference>
<evidence type="ECO:0000256" key="5">
    <source>
        <dbReference type="SAM" id="MobiDB-lite"/>
    </source>
</evidence>
<protein>
    <submittedName>
        <fullName evidence="7">Acetylene hydratase</fullName>
        <ecNumber evidence="7">4.2.1.112</ecNumber>
    </submittedName>
</protein>
<dbReference type="SUPFAM" id="SSF53706">
    <property type="entry name" value="Formate dehydrogenase/DMSO reductase, domains 1-3"/>
    <property type="match status" value="1"/>
</dbReference>
<dbReference type="Gene3D" id="3.40.228.10">
    <property type="entry name" value="Dimethylsulfoxide Reductase, domain 2"/>
    <property type="match status" value="1"/>
</dbReference>
<keyword evidence="3" id="KW-0408">Iron</keyword>
<dbReference type="Gene3D" id="2.40.40.20">
    <property type="match status" value="1"/>
</dbReference>
<evidence type="ECO:0000256" key="1">
    <source>
        <dbReference type="ARBA" id="ARBA00010312"/>
    </source>
</evidence>
<gene>
    <name evidence="7" type="ORF">LAUMK42_04677</name>
</gene>
<evidence type="ECO:0000313" key="8">
    <source>
        <dbReference type="Proteomes" id="UP000279331"/>
    </source>
</evidence>
<dbReference type="InterPro" id="IPR050612">
    <property type="entry name" value="Prok_Mopterin_Oxidored"/>
</dbReference>
<keyword evidence="4" id="KW-0411">Iron-sulfur</keyword>
<evidence type="ECO:0000259" key="6">
    <source>
        <dbReference type="PROSITE" id="PS51669"/>
    </source>
</evidence>
<comment type="similarity">
    <text evidence="1">Belongs to the prokaryotic molybdopterin-containing oxidoreductase family.</text>
</comment>
<sequence>MPFGSIPLLHSPRSGGSGGQSGARLAADGGRTKHVICTVCDIGCQLRPVVKDGVFTKVLAHENPFLANNICYKGTAAPRIHNHPDRLRVPLKRAGARGGDQWQEISYTQALDEIAERLAALVQRYGPETLAVSTSGWNTSVTNGADRRFMNLLGSPNWISGVALCAGNTAAVNKLTYGWYPFPDLLNTKCILLLGHNPRRHSWSPIHHMINDARAHGAKLIVADPRVSEQAENADLHLRLRAGTDAALLLGFLAVIIAEKLYDVEFVRDWTVGWEDLKARVAEYPLERVEAITGVDRQNIAAAARMYATARGAVIPWTPITDQQLCSTSAIRLQSILRAITGNIDVPGGETFSGFNPDYISDSQMAMHELLTQEQRDKQLGSDLHPVYTYRAQDILGDYSEKVWGYRHVDLVMGCYMANPSAVFRAMATEKPYPVKAFVALGNNALLSYPNQHQIYQGLMNQDLIVAHEIFQTPTSMLADYVLPGDVFSERNNIHDFWNWVARLTVSEKVVEPPEQASSTYQFWRDLAIRMGFAEYFPWETVEDVLDYRLSPSGMTFKQFADEHYMKADVPVFKKYEKTGFATPSGKVELRSSVLGELGFDPLPYYREAPMPDADYPYLVFTGVREDPFFQTGQRNIDVLRNRARSPKLFLHPVDAAREGIVDDDWARLETAHGAVVAQVLVQESMKEGHIRVPHGWWYPELRGKEHLAGAFISSDAVLCGDDPEMLDHEQGIPHFKGFPGRIVKIAEPPAFSTAAREG</sequence>